<accession>A0ABX6QMA6</accession>
<feature type="transmembrane region" description="Helical" evidence="10">
    <location>
        <begin position="278"/>
        <end position="296"/>
    </location>
</feature>
<dbReference type="Pfam" id="PF00654">
    <property type="entry name" value="Voltage_CLC"/>
    <property type="match status" value="1"/>
</dbReference>
<dbReference type="InterPro" id="IPR001807">
    <property type="entry name" value="ClC"/>
</dbReference>
<evidence type="ECO:0000256" key="7">
    <source>
        <dbReference type="ARBA" id="ARBA00023173"/>
    </source>
</evidence>
<proteinExistence type="predicted"/>
<feature type="transmembrane region" description="Helical" evidence="10">
    <location>
        <begin position="166"/>
        <end position="190"/>
    </location>
</feature>
<keyword evidence="4 10" id="KW-1133">Transmembrane helix</keyword>
<sequence>MSFSYRKSKVLRRSRVMRWSWRLWKPRIVFWIGALAIGLVSVAFALAADEAEVFFHAVTASGSHGYLWPLLLTPTGFILCSFLTMRYFPNAQGSGIPQAIAARHLKHSHLRAPLLSLKIAFGKIVLTVIGLCCGASIGREGPTVQVGAAIMVASGRIGGMAQAQGLILAGSAAGIAAAFNTPLAGIVFAIEEMSRTFQSRANGLVLTAVILSGLSALGIVGSYTYFGEVAVTALEGRDWLMVVLCGVLGGALGAGFSKGALSASRRIRVWAHPDPTKRMLMLAGGCGLLVALIGVLSGGETFGTGYEQSRQIMAGELVSPTFFLEKLATTFISMMSGIPGGIFAPSLSVGVGLGGTLGWLLGTSLALSAILGMAGYFSGVVQAPMTAFVIIIEMTGSHEAVIPVMAASMIGYVTSRLIAPEPLYHGLSRAFIAQAIRQQRNEGRGGGEDEAANNSSPR</sequence>
<keyword evidence="3 10" id="KW-0812">Transmembrane</keyword>
<dbReference type="CDD" id="cd01034">
    <property type="entry name" value="EriC_like"/>
    <property type="match status" value="1"/>
</dbReference>
<keyword evidence="8" id="KW-0868">Chloride</keyword>
<dbReference type="SUPFAM" id="SSF81340">
    <property type="entry name" value="Clc chloride channel"/>
    <property type="match status" value="1"/>
</dbReference>
<feature type="transmembrane region" description="Helical" evidence="10">
    <location>
        <begin position="202"/>
        <end position="226"/>
    </location>
</feature>
<evidence type="ECO:0000256" key="9">
    <source>
        <dbReference type="ARBA" id="ARBA00023303"/>
    </source>
</evidence>
<feature type="transmembrane region" description="Helical" evidence="10">
    <location>
        <begin position="66"/>
        <end position="88"/>
    </location>
</feature>
<keyword evidence="2" id="KW-0813">Transport</keyword>
<evidence type="ECO:0000256" key="2">
    <source>
        <dbReference type="ARBA" id="ARBA00022448"/>
    </source>
</evidence>
<evidence type="ECO:0000256" key="10">
    <source>
        <dbReference type="SAM" id="Phobius"/>
    </source>
</evidence>
<feature type="transmembrane region" description="Helical" evidence="10">
    <location>
        <begin position="238"/>
        <end position="257"/>
    </location>
</feature>
<evidence type="ECO:0000313" key="12">
    <source>
        <dbReference type="Proteomes" id="UP000308530"/>
    </source>
</evidence>
<keyword evidence="12" id="KW-1185">Reference proteome</keyword>
<evidence type="ECO:0000256" key="8">
    <source>
        <dbReference type="ARBA" id="ARBA00023214"/>
    </source>
</evidence>
<evidence type="ECO:0000256" key="6">
    <source>
        <dbReference type="ARBA" id="ARBA00023136"/>
    </source>
</evidence>
<organism evidence="11 12">
    <name type="scientific">Peteryoungia desertarenae</name>
    <dbReference type="NCBI Taxonomy" id="1813451"/>
    <lineage>
        <taxon>Bacteria</taxon>
        <taxon>Pseudomonadati</taxon>
        <taxon>Pseudomonadota</taxon>
        <taxon>Alphaproteobacteria</taxon>
        <taxon>Hyphomicrobiales</taxon>
        <taxon>Rhizobiaceae</taxon>
        <taxon>Peteryoungia</taxon>
    </lineage>
</organism>
<evidence type="ECO:0000256" key="5">
    <source>
        <dbReference type="ARBA" id="ARBA00023065"/>
    </source>
</evidence>
<feature type="transmembrane region" description="Helical" evidence="10">
    <location>
        <begin position="115"/>
        <end position="137"/>
    </location>
</feature>
<dbReference type="PANTHER" id="PTHR43427">
    <property type="entry name" value="CHLORIDE CHANNEL PROTEIN CLC-E"/>
    <property type="match status" value="1"/>
</dbReference>
<gene>
    <name evidence="11" type="ORF">FE840_009355</name>
</gene>
<reference evidence="11 12" key="1">
    <citation type="submission" date="2020-06" db="EMBL/GenBank/DDBJ databases">
        <title>Genome sequence of Rhizobium sp strain ADMK78.</title>
        <authorList>
            <person name="Rahi P."/>
        </authorList>
    </citation>
    <scope>NUCLEOTIDE SEQUENCE [LARGE SCALE GENOMIC DNA]</scope>
    <source>
        <strain evidence="11 12">ADMK78</strain>
    </source>
</reference>
<keyword evidence="7" id="KW-0869">Chloride channel</keyword>
<dbReference type="EMBL" id="CP058350">
    <property type="protein sequence ID" value="QLF69731.1"/>
    <property type="molecule type" value="Genomic_DNA"/>
</dbReference>
<keyword evidence="6 10" id="KW-0472">Membrane</keyword>
<comment type="subcellular location">
    <subcellularLocation>
        <location evidence="1">Membrane</location>
        <topology evidence="1">Multi-pass membrane protein</topology>
    </subcellularLocation>
</comment>
<dbReference type="PANTHER" id="PTHR43427:SF6">
    <property type="entry name" value="CHLORIDE CHANNEL PROTEIN CLC-E"/>
    <property type="match status" value="1"/>
</dbReference>
<dbReference type="InterPro" id="IPR014743">
    <property type="entry name" value="Cl-channel_core"/>
</dbReference>
<evidence type="ECO:0000313" key="11">
    <source>
        <dbReference type="EMBL" id="QLF69731.1"/>
    </source>
</evidence>
<keyword evidence="9" id="KW-0407">Ion channel</keyword>
<dbReference type="PRINTS" id="PR00762">
    <property type="entry name" value="CLCHANNEL"/>
</dbReference>
<dbReference type="InterPro" id="IPR050368">
    <property type="entry name" value="ClC-type_chloride_channel"/>
</dbReference>
<dbReference type="Proteomes" id="UP000308530">
    <property type="component" value="Chromosome"/>
</dbReference>
<dbReference type="RefSeq" id="WP_138288349.1">
    <property type="nucleotide sequence ID" value="NZ_CP058350.1"/>
</dbReference>
<keyword evidence="5" id="KW-0406">Ion transport</keyword>
<evidence type="ECO:0000256" key="1">
    <source>
        <dbReference type="ARBA" id="ARBA00004141"/>
    </source>
</evidence>
<protein>
    <submittedName>
        <fullName evidence="11">Chloride channel protein</fullName>
    </submittedName>
</protein>
<feature type="transmembrane region" description="Helical" evidence="10">
    <location>
        <begin position="342"/>
        <end position="362"/>
    </location>
</feature>
<evidence type="ECO:0000256" key="3">
    <source>
        <dbReference type="ARBA" id="ARBA00022692"/>
    </source>
</evidence>
<evidence type="ECO:0000256" key="4">
    <source>
        <dbReference type="ARBA" id="ARBA00022989"/>
    </source>
</evidence>
<name>A0ABX6QMA6_9HYPH</name>
<dbReference type="Gene3D" id="1.10.3080.10">
    <property type="entry name" value="Clc chloride channel"/>
    <property type="match status" value="1"/>
</dbReference>